<name>A0A0F9DJU2_9ZZZZ</name>
<comment type="caution">
    <text evidence="1">The sequence shown here is derived from an EMBL/GenBank/DDBJ whole genome shotgun (WGS) entry which is preliminary data.</text>
</comment>
<dbReference type="AlphaFoldDB" id="A0A0F9DJU2"/>
<gene>
    <name evidence="1" type="ORF">LCGC14_2480380</name>
</gene>
<feature type="non-terminal residue" evidence="1">
    <location>
        <position position="1"/>
    </location>
</feature>
<reference evidence="1" key="1">
    <citation type="journal article" date="2015" name="Nature">
        <title>Complex archaea that bridge the gap between prokaryotes and eukaryotes.</title>
        <authorList>
            <person name="Spang A."/>
            <person name="Saw J.H."/>
            <person name="Jorgensen S.L."/>
            <person name="Zaremba-Niedzwiedzka K."/>
            <person name="Martijn J."/>
            <person name="Lind A.E."/>
            <person name="van Eijk R."/>
            <person name="Schleper C."/>
            <person name="Guy L."/>
            <person name="Ettema T.J."/>
        </authorList>
    </citation>
    <scope>NUCLEOTIDE SEQUENCE</scope>
</reference>
<proteinExistence type="predicted"/>
<protein>
    <submittedName>
        <fullName evidence="1">Uncharacterized protein</fullName>
    </submittedName>
</protein>
<accession>A0A0F9DJU2</accession>
<evidence type="ECO:0000313" key="1">
    <source>
        <dbReference type="EMBL" id="KKL17956.1"/>
    </source>
</evidence>
<organism evidence="1">
    <name type="scientific">marine sediment metagenome</name>
    <dbReference type="NCBI Taxonomy" id="412755"/>
    <lineage>
        <taxon>unclassified sequences</taxon>
        <taxon>metagenomes</taxon>
        <taxon>ecological metagenomes</taxon>
    </lineage>
</organism>
<dbReference type="EMBL" id="LAZR01039055">
    <property type="protein sequence ID" value="KKL17956.1"/>
    <property type="molecule type" value="Genomic_DNA"/>
</dbReference>
<sequence length="42" mass="4934">QASKTLIVRVWPELYQINEKSISLCRTCVREISPKLLEVYLL</sequence>